<dbReference type="EMBL" id="VKLW01000018">
    <property type="protein sequence ID" value="TYK33244.1"/>
    <property type="molecule type" value="Genomic_DNA"/>
</dbReference>
<comment type="caution">
    <text evidence="1">The sequence shown here is derived from an EMBL/GenBank/DDBJ whole genome shotgun (WGS) entry which is preliminary data.</text>
</comment>
<gene>
    <name evidence="1" type="ORF">FNJ60_09010</name>
</gene>
<evidence type="ECO:0000313" key="1">
    <source>
        <dbReference type="EMBL" id="TYK33244.1"/>
    </source>
</evidence>
<dbReference type="SUPFAM" id="SSF54913">
    <property type="entry name" value="GlnB-like"/>
    <property type="match status" value="1"/>
</dbReference>
<sequence>MKLIVVLSIAEYQERVARLLHEAGIVRFSTVNITGYKKGKERASLNWFGRGASGAKTNSLMLFSFAPEEIVNDAIRRIEHCNAECGDLFPVHGFVLEVENFSKFI</sequence>
<proteinExistence type="predicted"/>
<accession>A0A5D3EB43</accession>
<dbReference type="AlphaFoldDB" id="A0A5D3EB43"/>
<name>A0A5D3EB43_9BACE</name>
<dbReference type="RefSeq" id="WP_027324608.1">
    <property type="nucleotide sequence ID" value="NZ_CAMBON010000064.1"/>
</dbReference>
<organism evidence="1 2">
    <name type="scientific">Bacteroides pyogenes</name>
    <dbReference type="NCBI Taxonomy" id="310300"/>
    <lineage>
        <taxon>Bacteria</taxon>
        <taxon>Pseudomonadati</taxon>
        <taxon>Bacteroidota</taxon>
        <taxon>Bacteroidia</taxon>
        <taxon>Bacteroidales</taxon>
        <taxon>Bacteroidaceae</taxon>
        <taxon>Bacteroides</taxon>
    </lineage>
</organism>
<reference evidence="1 2" key="1">
    <citation type="submission" date="2019-07" db="EMBL/GenBank/DDBJ databases">
        <title>Draft Genome Sequences of Bacteroides pyogenes Strains Isolated from the Uterus Holstein Dairy Cows with Metritis.</title>
        <authorList>
            <person name="Cunha F."/>
            <person name="Galvao K.N."/>
            <person name="Jeon S.J."/>
            <person name="Jeong K.C."/>
        </authorList>
    </citation>
    <scope>NUCLEOTIDE SEQUENCE [LARGE SCALE GENOMIC DNA]</scope>
    <source>
        <strain evidence="1 2">KG-31</strain>
    </source>
</reference>
<keyword evidence="2" id="KW-1185">Reference proteome</keyword>
<evidence type="ECO:0000313" key="2">
    <source>
        <dbReference type="Proteomes" id="UP000324383"/>
    </source>
</evidence>
<protein>
    <submittedName>
        <fullName evidence="1">Uncharacterized protein</fullName>
    </submittedName>
</protein>
<dbReference type="InterPro" id="IPR011322">
    <property type="entry name" value="N-reg_PII-like_a/b"/>
</dbReference>
<dbReference type="Proteomes" id="UP000324383">
    <property type="component" value="Unassembled WGS sequence"/>
</dbReference>